<evidence type="ECO:0000259" key="2">
    <source>
        <dbReference type="PROSITE" id="PS50181"/>
    </source>
</evidence>
<dbReference type="PROSITE" id="PS50181">
    <property type="entry name" value="FBOX"/>
    <property type="match status" value="1"/>
</dbReference>
<comment type="caution">
    <text evidence="3">The sequence shown here is derived from an EMBL/GenBank/DDBJ whole genome shotgun (WGS) entry which is preliminary data.</text>
</comment>
<sequence>MPPHPIFPTTTALNPRSPQRRANQATYDPPIPTARSDPQSTYSTGEAATENLTNGARFAFETEPFEAEPCETYANRDIPELEDNRDNVDIEEEGATHGIGLESALLPVHPYAEAMEGYEASTLSRLRSRRRQQREDDAPNLSIYLAFPLHSTKRLSLLRHDPCTDPRGMASLTSLPNELLYAITAYLQGDAMTLRNLSKVARRLCPVAQTAMYMSVFLRSKPRAVEPLVRELLRVPRYASELQHLEIDPEGKHQTHRVVLSDWANSRGYNPKGLADRQPLVRRSAPNSVGNPGGLLSPSTELLLYLLPKLETLIIGNTKDCRKDPGLLFQRILQLQRAITPNPPGLANVKKISTWSRNIRILELLFTALQAPEVDFLGCVEQLFPGLPFRGLVLSRYQNLESLTVRSYARELAPRLRPRGCTWDLIKLLSCKHLKHLEICIERGRWDNDHVLTWNLLAKILELLAPSLESLKLDQHVIATFDAADELIFCGLRSVGIVVLFREDGESSNAPLFR</sequence>
<feature type="domain" description="F-box" evidence="2">
    <location>
        <begin position="169"/>
        <end position="216"/>
    </location>
</feature>
<reference evidence="3 4" key="1">
    <citation type="submission" date="2020-01" db="EMBL/GenBank/DDBJ databases">
        <authorList>
            <consortium name="DOE Joint Genome Institute"/>
            <person name="Haridas S."/>
            <person name="Albert R."/>
            <person name="Binder M."/>
            <person name="Bloem J."/>
            <person name="Labutti K."/>
            <person name="Salamov A."/>
            <person name="Andreopoulos B."/>
            <person name="Baker S.E."/>
            <person name="Barry K."/>
            <person name="Bills G."/>
            <person name="Bluhm B.H."/>
            <person name="Cannon C."/>
            <person name="Castanera R."/>
            <person name="Culley D.E."/>
            <person name="Daum C."/>
            <person name="Ezra D."/>
            <person name="Gonzalez J.B."/>
            <person name="Henrissat B."/>
            <person name="Kuo A."/>
            <person name="Liang C."/>
            <person name="Lipzen A."/>
            <person name="Lutzoni F."/>
            <person name="Magnuson J."/>
            <person name="Mondo S."/>
            <person name="Nolan M."/>
            <person name="Ohm R."/>
            <person name="Pangilinan J."/>
            <person name="Park H.-J.H."/>
            <person name="Ramirez L."/>
            <person name="Alfaro M."/>
            <person name="Sun H."/>
            <person name="Tritt A."/>
            <person name="Yoshinaga Y."/>
            <person name="Zwiers L.-H.L."/>
            <person name="Turgeon B.G."/>
            <person name="Goodwin S.B."/>
            <person name="Spatafora J.W."/>
            <person name="Crous P.W."/>
            <person name="Grigoriev I.V."/>
        </authorList>
    </citation>
    <scope>NUCLEOTIDE SEQUENCE [LARGE SCALE GENOMIC DNA]</scope>
    <source>
        <strain evidence="3 4">CBS 611.86</strain>
    </source>
</reference>
<gene>
    <name evidence="3" type="ORF">BDV95DRAFT_591199</name>
</gene>
<evidence type="ECO:0000313" key="3">
    <source>
        <dbReference type="EMBL" id="KAF2875761.1"/>
    </source>
</evidence>
<dbReference type="OrthoDB" id="3690843at2759"/>
<evidence type="ECO:0000256" key="1">
    <source>
        <dbReference type="SAM" id="MobiDB-lite"/>
    </source>
</evidence>
<keyword evidence="4" id="KW-1185">Reference proteome</keyword>
<dbReference type="Proteomes" id="UP000481861">
    <property type="component" value="Unassembled WGS sequence"/>
</dbReference>
<proteinExistence type="predicted"/>
<feature type="compositionally biased region" description="Polar residues" evidence="1">
    <location>
        <begin position="36"/>
        <end position="50"/>
    </location>
</feature>
<accession>A0A7C8MFN4</accession>
<dbReference type="EMBL" id="JAADJZ010000004">
    <property type="protein sequence ID" value="KAF2875761.1"/>
    <property type="molecule type" value="Genomic_DNA"/>
</dbReference>
<dbReference type="AlphaFoldDB" id="A0A7C8MFN4"/>
<feature type="compositionally biased region" description="Polar residues" evidence="1">
    <location>
        <begin position="8"/>
        <end position="26"/>
    </location>
</feature>
<dbReference type="InterPro" id="IPR001810">
    <property type="entry name" value="F-box_dom"/>
</dbReference>
<feature type="region of interest" description="Disordered" evidence="1">
    <location>
        <begin position="1"/>
        <end position="50"/>
    </location>
</feature>
<organism evidence="3 4">
    <name type="scientific">Massariosphaeria phaeospora</name>
    <dbReference type="NCBI Taxonomy" id="100035"/>
    <lineage>
        <taxon>Eukaryota</taxon>
        <taxon>Fungi</taxon>
        <taxon>Dikarya</taxon>
        <taxon>Ascomycota</taxon>
        <taxon>Pezizomycotina</taxon>
        <taxon>Dothideomycetes</taxon>
        <taxon>Pleosporomycetidae</taxon>
        <taxon>Pleosporales</taxon>
        <taxon>Pleosporales incertae sedis</taxon>
        <taxon>Massariosphaeria</taxon>
    </lineage>
</organism>
<protein>
    <recommendedName>
        <fullName evidence="2">F-box domain-containing protein</fullName>
    </recommendedName>
</protein>
<name>A0A7C8MFN4_9PLEO</name>
<evidence type="ECO:0000313" key="4">
    <source>
        <dbReference type="Proteomes" id="UP000481861"/>
    </source>
</evidence>